<dbReference type="AlphaFoldDB" id="A0A915JZR7"/>
<keyword evidence="1" id="KW-1185">Reference proteome</keyword>
<accession>A0A915JZR7</accession>
<dbReference type="WBParaSite" id="nRc.2.0.1.t31455-RA">
    <property type="protein sequence ID" value="nRc.2.0.1.t31455-RA"/>
    <property type="gene ID" value="nRc.2.0.1.g31455"/>
</dbReference>
<reference evidence="2" key="1">
    <citation type="submission" date="2022-11" db="UniProtKB">
        <authorList>
            <consortium name="WormBaseParasite"/>
        </authorList>
    </citation>
    <scope>IDENTIFICATION</scope>
</reference>
<proteinExistence type="predicted"/>
<evidence type="ECO:0000313" key="1">
    <source>
        <dbReference type="Proteomes" id="UP000887565"/>
    </source>
</evidence>
<protein>
    <submittedName>
        <fullName evidence="2">Uncharacterized protein</fullName>
    </submittedName>
</protein>
<dbReference type="Proteomes" id="UP000887565">
    <property type="component" value="Unplaced"/>
</dbReference>
<evidence type="ECO:0000313" key="2">
    <source>
        <dbReference type="WBParaSite" id="nRc.2.0.1.t31455-RA"/>
    </source>
</evidence>
<sequence length="62" mass="7112">MAIDQGGDDGDGRTMWNADGQQFRPFEWFVIDSNNNLLAIDLVALDKSNEIFRVIYYRNGID</sequence>
<name>A0A915JZR7_ROMCU</name>
<organism evidence="1 2">
    <name type="scientific">Romanomermis culicivorax</name>
    <name type="common">Nematode worm</name>
    <dbReference type="NCBI Taxonomy" id="13658"/>
    <lineage>
        <taxon>Eukaryota</taxon>
        <taxon>Metazoa</taxon>
        <taxon>Ecdysozoa</taxon>
        <taxon>Nematoda</taxon>
        <taxon>Enoplea</taxon>
        <taxon>Dorylaimia</taxon>
        <taxon>Mermithida</taxon>
        <taxon>Mermithoidea</taxon>
        <taxon>Mermithidae</taxon>
        <taxon>Romanomermis</taxon>
    </lineage>
</organism>